<dbReference type="Proteomes" id="UP000006882">
    <property type="component" value="Chromosome G7"/>
</dbReference>
<evidence type="ECO:0000313" key="2">
    <source>
        <dbReference type="EMBL" id="ONH94467.1"/>
    </source>
</evidence>
<keyword evidence="3" id="KW-1185">Reference proteome</keyword>
<protein>
    <submittedName>
        <fullName evidence="2">Uncharacterized protein</fullName>
    </submittedName>
</protein>
<evidence type="ECO:0000313" key="3">
    <source>
        <dbReference type="Proteomes" id="UP000006882"/>
    </source>
</evidence>
<keyword evidence="1" id="KW-0472">Membrane</keyword>
<reference evidence="2 3" key="1">
    <citation type="journal article" date="2013" name="Nat. Genet.">
        <title>The high-quality draft genome of peach (Prunus persica) identifies unique patterns of genetic diversity, domestication and genome evolution.</title>
        <authorList>
            <consortium name="International Peach Genome Initiative"/>
            <person name="Verde I."/>
            <person name="Abbott A.G."/>
            <person name="Scalabrin S."/>
            <person name="Jung S."/>
            <person name="Shu S."/>
            <person name="Marroni F."/>
            <person name="Zhebentyayeva T."/>
            <person name="Dettori M.T."/>
            <person name="Grimwood J."/>
            <person name="Cattonaro F."/>
            <person name="Zuccolo A."/>
            <person name="Rossini L."/>
            <person name="Jenkins J."/>
            <person name="Vendramin E."/>
            <person name="Meisel L.A."/>
            <person name="Decroocq V."/>
            <person name="Sosinski B."/>
            <person name="Prochnik S."/>
            <person name="Mitros T."/>
            <person name="Policriti A."/>
            <person name="Cipriani G."/>
            <person name="Dondini L."/>
            <person name="Ficklin S."/>
            <person name="Goodstein D.M."/>
            <person name="Xuan P."/>
            <person name="Del Fabbro C."/>
            <person name="Aramini V."/>
            <person name="Copetti D."/>
            <person name="Gonzalez S."/>
            <person name="Horner D.S."/>
            <person name="Falchi R."/>
            <person name="Lucas S."/>
            <person name="Mica E."/>
            <person name="Maldonado J."/>
            <person name="Lazzari B."/>
            <person name="Bielenberg D."/>
            <person name="Pirona R."/>
            <person name="Miculan M."/>
            <person name="Barakat A."/>
            <person name="Testolin R."/>
            <person name="Stella A."/>
            <person name="Tartarini S."/>
            <person name="Tonutti P."/>
            <person name="Arus P."/>
            <person name="Orellana A."/>
            <person name="Wells C."/>
            <person name="Main D."/>
            <person name="Vizzotto G."/>
            <person name="Silva H."/>
            <person name="Salamini F."/>
            <person name="Schmutz J."/>
            <person name="Morgante M."/>
            <person name="Rokhsar D.S."/>
        </authorList>
    </citation>
    <scope>NUCLEOTIDE SEQUENCE [LARGE SCALE GENOMIC DNA]</scope>
    <source>
        <strain evidence="3">cv. Nemared</strain>
    </source>
</reference>
<evidence type="ECO:0000256" key="1">
    <source>
        <dbReference type="SAM" id="Phobius"/>
    </source>
</evidence>
<name>A0A251N568_PRUPE</name>
<proteinExistence type="predicted"/>
<feature type="transmembrane region" description="Helical" evidence="1">
    <location>
        <begin position="43"/>
        <end position="62"/>
    </location>
</feature>
<gene>
    <name evidence="2" type="ORF">PRUPE_7G018100</name>
</gene>
<organism evidence="2 3">
    <name type="scientific">Prunus persica</name>
    <name type="common">Peach</name>
    <name type="synonym">Amygdalus persica</name>
    <dbReference type="NCBI Taxonomy" id="3760"/>
    <lineage>
        <taxon>Eukaryota</taxon>
        <taxon>Viridiplantae</taxon>
        <taxon>Streptophyta</taxon>
        <taxon>Embryophyta</taxon>
        <taxon>Tracheophyta</taxon>
        <taxon>Spermatophyta</taxon>
        <taxon>Magnoliopsida</taxon>
        <taxon>eudicotyledons</taxon>
        <taxon>Gunneridae</taxon>
        <taxon>Pentapetalae</taxon>
        <taxon>rosids</taxon>
        <taxon>fabids</taxon>
        <taxon>Rosales</taxon>
        <taxon>Rosaceae</taxon>
        <taxon>Amygdaloideae</taxon>
        <taxon>Amygdaleae</taxon>
        <taxon>Prunus</taxon>
    </lineage>
</organism>
<accession>A0A251N568</accession>
<keyword evidence="1" id="KW-0812">Transmembrane</keyword>
<dbReference type="AlphaFoldDB" id="A0A251N568"/>
<dbReference type="Gramene" id="ONH94467">
    <property type="protein sequence ID" value="ONH94467"/>
    <property type="gene ID" value="PRUPE_7G018100"/>
</dbReference>
<dbReference type="EMBL" id="CM007657">
    <property type="protein sequence ID" value="ONH94467.1"/>
    <property type="molecule type" value="Genomic_DNA"/>
</dbReference>
<keyword evidence="1" id="KW-1133">Transmembrane helix</keyword>
<sequence length="76" mass="8509">MCSIGRTFEGSSKLAFTFLCFAPTTPLPPPSGNKRVSDNHLRAFHHLLLFLVISRVGIYFVLNNFLAINLTEIVML</sequence>